<dbReference type="InterPro" id="IPR036028">
    <property type="entry name" value="SH3-like_dom_sf"/>
</dbReference>
<dbReference type="STRING" id="246409.I1BQ05"/>
<dbReference type="AlphaFoldDB" id="I1BQ05"/>
<dbReference type="PROSITE" id="PS50002">
    <property type="entry name" value="SH3"/>
    <property type="match status" value="1"/>
</dbReference>
<organism evidence="5 6">
    <name type="scientific">Rhizopus delemar (strain RA 99-880 / ATCC MYA-4621 / FGSC 9543 / NRRL 43880)</name>
    <name type="common">Mucormycosis agent</name>
    <name type="synonym">Rhizopus arrhizus var. delemar</name>
    <dbReference type="NCBI Taxonomy" id="246409"/>
    <lineage>
        <taxon>Eukaryota</taxon>
        <taxon>Fungi</taxon>
        <taxon>Fungi incertae sedis</taxon>
        <taxon>Mucoromycota</taxon>
        <taxon>Mucoromycotina</taxon>
        <taxon>Mucoromycetes</taxon>
        <taxon>Mucorales</taxon>
        <taxon>Mucorineae</taxon>
        <taxon>Rhizopodaceae</taxon>
        <taxon>Rhizopus</taxon>
    </lineage>
</organism>
<dbReference type="Proteomes" id="UP000009138">
    <property type="component" value="Unassembled WGS sequence"/>
</dbReference>
<dbReference type="EMBL" id="CH476733">
    <property type="protein sequence ID" value="EIE78285.1"/>
    <property type="molecule type" value="Genomic_DNA"/>
</dbReference>
<sequence>MAEAALAQHLLSSVRSELDLLKKFNYIQPKAYDEILRLLPTTTTTTSQLGYAEALYDFTGSNPSADLNFRAGDKIQIVEYVNDNWWKGTLNGKTGLPPSSGPSPALPSRKTERDSYSMPTGQSYPTPSYSPMTPASTYPPPPPQQQQPPQYPPPQQYAPPPPQQPYSTPPPPQYAPPPAASQYAPPPAANQYAPPASAPVVAAPQASAPAAAPQEESKVAGFGKQLAGNVANAATWGFGATSKSHRTMHVFFFYT</sequence>
<dbReference type="InterPro" id="IPR001452">
    <property type="entry name" value="SH3_domain"/>
</dbReference>
<feature type="compositionally biased region" description="Pro residues" evidence="3">
    <location>
        <begin position="137"/>
        <end position="188"/>
    </location>
</feature>
<keyword evidence="6" id="KW-1185">Reference proteome</keyword>
<dbReference type="SUPFAM" id="SSF50044">
    <property type="entry name" value="SH3-domain"/>
    <property type="match status" value="1"/>
</dbReference>
<evidence type="ECO:0000256" key="3">
    <source>
        <dbReference type="SAM" id="MobiDB-lite"/>
    </source>
</evidence>
<name>I1BQ05_RHIO9</name>
<dbReference type="PANTHER" id="PTHR45929:SF3">
    <property type="entry name" value="JAK PATHWAY SIGNAL TRANSDUCTION ADAPTOR MOLECULE"/>
    <property type="match status" value="1"/>
</dbReference>
<evidence type="ECO:0000256" key="2">
    <source>
        <dbReference type="PROSITE-ProRule" id="PRU00192"/>
    </source>
</evidence>
<proteinExistence type="predicted"/>
<feature type="region of interest" description="Disordered" evidence="3">
    <location>
        <begin position="91"/>
        <end position="219"/>
    </location>
</feature>
<feature type="compositionally biased region" description="Low complexity" evidence="3">
    <location>
        <begin position="189"/>
        <end position="214"/>
    </location>
</feature>
<reference evidence="5 6" key="1">
    <citation type="journal article" date="2009" name="PLoS Genet.">
        <title>Genomic analysis of the basal lineage fungus Rhizopus oryzae reveals a whole-genome duplication.</title>
        <authorList>
            <person name="Ma L.-J."/>
            <person name="Ibrahim A.S."/>
            <person name="Skory C."/>
            <person name="Grabherr M.G."/>
            <person name="Burger G."/>
            <person name="Butler M."/>
            <person name="Elias M."/>
            <person name="Idnurm A."/>
            <person name="Lang B.F."/>
            <person name="Sone T."/>
            <person name="Abe A."/>
            <person name="Calvo S.E."/>
            <person name="Corrochano L.M."/>
            <person name="Engels R."/>
            <person name="Fu J."/>
            <person name="Hansberg W."/>
            <person name="Kim J.-M."/>
            <person name="Kodira C.D."/>
            <person name="Koehrsen M.J."/>
            <person name="Liu B."/>
            <person name="Miranda-Saavedra D."/>
            <person name="O'Leary S."/>
            <person name="Ortiz-Castellanos L."/>
            <person name="Poulter R."/>
            <person name="Rodriguez-Romero J."/>
            <person name="Ruiz-Herrera J."/>
            <person name="Shen Y.-Q."/>
            <person name="Zeng Q."/>
            <person name="Galagan J."/>
            <person name="Birren B.W."/>
            <person name="Cuomo C.A."/>
            <person name="Wickes B.L."/>
        </authorList>
    </citation>
    <scope>NUCLEOTIDE SEQUENCE [LARGE SCALE GENOMIC DNA]</scope>
    <source>
        <strain evidence="6">RA 99-880 / ATCC MYA-4621 / FGSC 9543 / NRRL 43880</strain>
    </source>
</reference>
<dbReference type="Pfam" id="PF00018">
    <property type="entry name" value="SH3_1"/>
    <property type="match status" value="1"/>
</dbReference>
<dbReference type="InterPro" id="IPR050670">
    <property type="entry name" value="STAM"/>
</dbReference>
<evidence type="ECO:0000313" key="6">
    <source>
        <dbReference type="Proteomes" id="UP000009138"/>
    </source>
</evidence>
<dbReference type="SMART" id="SM00326">
    <property type="entry name" value="SH3"/>
    <property type="match status" value="1"/>
</dbReference>
<dbReference type="PRINTS" id="PR00452">
    <property type="entry name" value="SH3DOMAIN"/>
</dbReference>
<evidence type="ECO:0000259" key="4">
    <source>
        <dbReference type="PROSITE" id="PS50002"/>
    </source>
</evidence>
<dbReference type="Gene3D" id="2.30.30.40">
    <property type="entry name" value="SH3 Domains"/>
    <property type="match status" value="1"/>
</dbReference>
<dbReference type="CDD" id="cd00174">
    <property type="entry name" value="SH3"/>
    <property type="match status" value="1"/>
</dbReference>
<dbReference type="PANTHER" id="PTHR45929">
    <property type="entry name" value="JAK PATHWAY SIGNAL TRANSDUCTION ADAPTOR MOLECULE"/>
    <property type="match status" value="1"/>
</dbReference>
<gene>
    <name evidence="5" type="ORF">RO3G_02989</name>
</gene>
<dbReference type="GeneID" id="93609961"/>
<protein>
    <recommendedName>
        <fullName evidence="4">SH3 domain-containing protein</fullName>
    </recommendedName>
</protein>
<dbReference type="eggNOG" id="KOG3601">
    <property type="taxonomic scope" value="Eukaryota"/>
</dbReference>
<dbReference type="VEuPathDB" id="FungiDB:RO3G_02989"/>
<dbReference type="OrthoDB" id="10255964at2759"/>
<evidence type="ECO:0000313" key="5">
    <source>
        <dbReference type="EMBL" id="EIE78285.1"/>
    </source>
</evidence>
<accession>I1BQ05</accession>
<evidence type="ECO:0000256" key="1">
    <source>
        <dbReference type="ARBA" id="ARBA00022443"/>
    </source>
</evidence>
<dbReference type="InParanoid" id="I1BQ05"/>
<dbReference type="RefSeq" id="XP_067513681.1">
    <property type="nucleotide sequence ID" value="XM_067657580.1"/>
</dbReference>
<feature type="domain" description="SH3" evidence="4">
    <location>
        <begin position="47"/>
        <end position="107"/>
    </location>
</feature>
<dbReference type="OMA" id="THIASQT"/>
<feature type="compositionally biased region" description="Low complexity" evidence="3">
    <location>
        <begin position="122"/>
        <end position="136"/>
    </location>
</feature>
<keyword evidence="1 2" id="KW-0728">SH3 domain</keyword>